<dbReference type="Proteomes" id="UP000283709">
    <property type="component" value="Unassembled WGS sequence"/>
</dbReference>
<name>A0A420FKJ1_9BURK</name>
<organism evidence="1 2">
    <name type="scientific">Paraburkholderia fungorum</name>
    <dbReference type="NCBI Taxonomy" id="134537"/>
    <lineage>
        <taxon>Bacteria</taxon>
        <taxon>Pseudomonadati</taxon>
        <taxon>Pseudomonadota</taxon>
        <taxon>Betaproteobacteria</taxon>
        <taxon>Burkholderiales</taxon>
        <taxon>Burkholderiaceae</taxon>
        <taxon>Paraburkholderia</taxon>
    </lineage>
</organism>
<sequence>MIKPASLRAALVAAIPSLKVNPDALTVFIDRGSIAATGGRSLSFEYRYVCNALLLDFAGEADDVFIALVAWVRENQPDLVTNPDERANGITYEIDILSNSTVDISIKLTLTESVVVSVDADGKRTVTHVDDAAEDWVAP</sequence>
<dbReference type="InterPro" id="IPR009678">
    <property type="entry name" value="Phage_tail_completion_R"/>
</dbReference>
<comment type="caution">
    <text evidence="1">The sequence shown here is derived from an EMBL/GenBank/DDBJ whole genome shotgun (WGS) entry which is preliminary data.</text>
</comment>
<dbReference type="Pfam" id="PF06891">
    <property type="entry name" value="P2_Phage_GpR"/>
    <property type="match status" value="1"/>
</dbReference>
<accession>A0A420FKJ1</accession>
<evidence type="ECO:0000313" key="1">
    <source>
        <dbReference type="EMBL" id="RKF33393.1"/>
    </source>
</evidence>
<evidence type="ECO:0000313" key="2">
    <source>
        <dbReference type="Proteomes" id="UP000283709"/>
    </source>
</evidence>
<dbReference type="EMBL" id="MCAS01000056">
    <property type="protein sequence ID" value="RKF33393.1"/>
    <property type="molecule type" value="Genomic_DNA"/>
</dbReference>
<dbReference type="OrthoDB" id="8564199at2"/>
<reference evidence="1 2" key="1">
    <citation type="submission" date="2016-07" db="EMBL/GenBank/DDBJ databases">
        <title>Genome analysis of Burkholderia fungorum ES3-20.</title>
        <authorList>
            <person name="Xu D."/>
            <person name="Yao R."/>
            <person name="Zheng S."/>
        </authorList>
    </citation>
    <scope>NUCLEOTIDE SEQUENCE [LARGE SCALE GENOMIC DNA]</scope>
    <source>
        <strain evidence="1 2">ES3-20</strain>
    </source>
</reference>
<proteinExistence type="predicted"/>
<protein>
    <submittedName>
        <fullName evidence="1">Phage tail protein</fullName>
    </submittedName>
</protein>
<gene>
    <name evidence="1" type="ORF">BCY88_10055</name>
</gene>
<dbReference type="RefSeq" id="WP_120348512.1">
    <property type="nucleotide sequence ID" value="NZ_MCAS01000056.1"/>
</dbReference>
<dbReference type="AlphaFoldDB" id="A0A420FKJ1"/>